<organism evidence="9 10">
    <name type="scientific">Tsukamurella soli</name>
    <dbReference type="NCBI Taxonomy" id="644556"/>
    <lineage>
        <taxon>Bacteria</taxon>
        <taxon>Bacillati</taxon>
        <taxon>Actinomycetota</taxon>
        <taxon>Actinomycetes</taxon>
        <taxon>Mycobacteriales</taxon>
        <taxon>Tsukamurellaceae</taxon>
        <taxon>Tsukamurella</taxon>
    </lineage>
</organism>
<feature type="transmembrane region" description="Helical" evidence="7">
    <location>
        <begin position="517"/>
        <end position="535"/>
    </location>
</feature>
<comment type="similarity">
    <text evidence="6">Belongs to the YccS/YhfK family.</text>
</comment>
<dbReference type="Pfam" id="PF13515">
    <property type="entry name" value="FUSC_2"/>
    <property type="match status" value="1"/>
</dbReference>
<evidence type="ECO:0000256" key="3">
    <source>
        <dbReference type="ARBA" id="ARBA00022692"/>
    </source>
</evidence>
<feature type="domain" description="Integral membrane bound transporter" evidence="8">
    <location>
        <begin position="400"/>
        <end position="527"/>
    </location>
</feature>
<comment type="caution">
    <text evidence="9">The sequence shown here is derived from an EMBL/GenBank/DDBJ whole genome shotgun (WGS) entry which is preliminary data.</text>
</comment>
<reference evidence="10" key="1">
    <citation type="journal article" date="2019" name="Int. J. Syst. Evol. Microbiol.">
        <title>The Global Catalogue of Microorganisms (GCM) 10K type strain sequencing project: providing services to taxonomists for standard genome sequencing and annotation.</title>
        <authorList>
            <consortium name="The Broad Institute Genomics Platform"/>
            <consortium name="The Broad Institute Genome Sequencing Center for Infectious Disease"/>
            <person name="Wu L."/>
            <person name="Ma J."/>
        </authorList>
    </citation>
    <scope>NUCLEOTIDE SEQUENCE [LARGE SCALE GENOMIC DNA]</scope>
    <source>
        <strain evidence="10">JCM 17688</strain>
    </source>
</reference>
<evidence type="ECO:0000313" key="10">
    <source>
        <dbReference type="Proteomes" id="UP001500635"/>
    </source>
</evidence>
<proteinExistence type="inferred from homology"/>
<evidence type="ECO:0000313" key="9">
    <source>
        <dbReference type="EMBL" id="GAA4388261.1"/>
    </source>
</evidence>
<evidence type="ECO:0000256" key="6">
    <source>
        <dbReference type="ARBA" id="ARBA00043993"/>
    </source>
</evidence>
<name>A0ABP8JBJ3_9ACTN</name>
<keyword evidence="5 7" id="KW-0472">Membrane</keyword>
<feature type="transmembrane region" description="Helical" evidence="7">
    <location>
        <begin position="12"/>
        <end position="32"/>
    </location>
</feature>
<evidence type="ECO:0000256" key="1">
    <source>
        <dbReference type="ARBA" id="ARBA00004651"/>
    </source>
</evidence>
<protein>
    <submittedName>
        <fullName evidence="9">FUSC family protein</fullName>
    </submittedName>
</protein>
<dbReference type="EMBL" id="BAABFR010000015">
    <property type="protein sequence ID" value="GAA4388261.1"/>
    <property type="molecule type" value="Genomic_DNA"/>
</dbReference>
<keyword evidence="3 7" id="KW-0812">Transmembrane</keyword>
<dbReference type="InterPro" id="IPR049453">
    <property type="entry name" value="Memb_transporter_dom"/>
</dbReference>
<feature type="transmembrane region" description="Helical" evidence="7">
    <location>
        <begin position="90"/>
        <end position="111"/>
    </location>
</feature>
<keyword evidence="2" id="KW-1003">Cell membrane</keyword>
<sequence length="705" mass="75444">MILGSDPGLVRLQTAGGVAIAVTIALAVEYWVAIARGADPASRMVAMMVGAILSMMGSQALGGLAPMPKVKTAVWFPVAMGTGMVLGKLLAYQTVTMLVGFVAVMFTAVYVRRFGPKFFFYGFMGWMGYYLSSFMKAQWPAIPWEVFDTVLATALVLALSVAFTGPRPQRTLNHVRKGFGIRGRRYIATAGDVLQADSDEARNRLVRKGRSQRAQLAEAAMMIEAWSATPGALPPDWTPHGLRRRVLDLQLALNGIALHGIELVGAPAPLRSAAVTLIAALSHERYTDLDQELLGGLVDRFDAEVARVAADPAQAGYIGPAVRLSSSVRSYLELGRGLGDKPPVDDPADFTPAVMLAMGNLPSSVPTVRGVEARGSSWNPLSRLDFTTRQAAQVALAGTLAILIGRELSETRYYWAVIAAFIVFAGTGTRAETFIKSANRVIGTIIGLFLGLGLAHLTAGHTMWSLFVIVASMFCGIYLIRVNYAYMVLFISLMITQMYSLLDELTDKLLVLRVEETIIGALCGAAVALVLSPVSTRDAAGLAQRDLLGSYATVLRVLAGEGGAAGADQLLRAMDTKLHALRVVAVPLGRPLVVGSSPDVVRYQMTLYGNATHSLHSLAFAMRVVIRGTAVDAALRALADLVDRLAAAPPRLGKQDVEVDGDLLHALRSWQVPQGRHPEPVVSALARFQGIMSELYAPSHAEVAS</sequence>
<evidence type="ECO:0000259" key="8">
    <source>
        <dbReference type="Pfam" id="PF13515"/>
    </source>
</evidence>
<evidence type="ECO:0000256" key="2">
    <source>
        <dbReference type="ARBA" id="ARBA00022475"/>
    </source>
</evidence>
<feature type="transmembrane region" description="Helical" evidence="7">
    <location>
        <begin position="441"/>
        <end position="457"/>
    </location>
</feature>
<accession>A0ABP8JBJ3</accession>
<feature type="transmembrane region" description="Helical" evidence="7">
    <location>
        <begin position="485"/>
        <end position="502"/>
    </location>
</feature>
<keyword evidence="4 7" id="KW-1133">Transmembrane helix</keyword>
<feature type="transmembrane region" description="Helical" evidence="7">
    <location>
        <begin position="412"/>
        <end position="429"/>
    </location>
</feature>
<dbReference type="Proteomes" id="UP001500635">
    <property type="component" value="Unassembled WGS sequence"/>
</dbReference>
<gene>
    <name evidence="9" type="ORF">GCM10023147_13640</name>
</gene>
<keyword evidence="10" id="KW-1185">Reference proteome</keyword>
<evidence type="ECO:0000256" key="7">
    <source>
        <dbReference type="SAM" id="Phobius"/>
    </source>
</evidence>
<comment type="subcellular location">
    <subcellularLocation>
        <location evidence="1">Cell membrane</location>
        <topology evidence="1">Multi-pass membrane protein</topology>
    </subcellularLocation>
</comment>
<evidence type="ECO:0000256" key="5">
    <source>
        <dbReference type="ARBA" id="ARBA00023136"/>
    </source>
</evidence>
<feature type="transmembrane region" description="Helical" evidence="7">
    <location>
        <begin position="141"/>
        <end position="163"/>
    </location>
</feature>
<evidence type="ECO:0000256" key="4">
    <source>
        <dbReference type="ARBA" id="ARBA00022989"/>
    </source>
</evidence>
<dbReference type="PANTHER" id="PTHR30509:SF9">
    <property type="entry name" value="MULTIDRUG RESISTANCE PROTEIN MDTO"/>
    <property type="match status" value="1"/>
</dbReference>
<dbReference type="PANTHER" id="PTHR30509">
    <property type="entry name" value="P-HYDROXYBENZOIC ACID EFFLUX PUMP SUBUNIT-RELATED"/>
    <property type="match status" value="1"/>
</dbReference>
<feature type="transmembrane region" description="Helical" evidence="7">
    <location>
        <begin position="118"/>
        <end position="135"/>
    </location>
</feature>
<feature type="transmembrane region" description="Helical" evidence="7">
    <location>
        <begin position="44"/>
        <end position="65"/>
    </location>
</feature>